<protein>
    <submittedName>
        <fullName evidence="1">Uncharacterized protein DUF1566</fullName>
    </submittedName>
</protein>
<comment type="caution">
    <text evidence="1">The sequence shown here is derived from an EMBL/GenBank/DDBJ whole genome shotgun (WGS) entry which is preliminary data.</text>
</comment>
<proteinExistence type="predicted"/>
<organism evidence="1 2">
    <name type="scientific">Aquitalea magnusonii</name>
    <dbReference type="NCBI Taxonomy" id="332411"/>
    <lineage>
        <taxon>Bacteria</taxon>
        <taxon>Pseudomonadati</taxon>
        <taxon>Pseudomonadota</taxon>
        <taxon>Betaproteobacteria</taxon>
        <taxon>Neisseriales</taxon>
        <taxon>Chromobacteriaceae</taxon>
        <taxon>Aquitalea</taxon>
    </lineage>
</organism>
<dbReference type="RefSeq" id="WP_059284660.1">
    <property type="nucleotide sequence ID" value="NZ_LNQU01000005.1"/>
</dbReference>
<evidence type="ECO:0000313" key="2">
    <source>
        <dbReference type="Proteomes" id="UP000248395"/>
    </source>
</evidence>
<gene>
    <name evidence="1" type="ORF">DFR38_10448</name>
</gene>
<dbReference type="EMBL" id="QJKC01000004">
    <property type="protein sequence ID" value="PXX49408.1"/>
    <property type="molecule type" value="Genomic_DNA"/>
</dbReference>
<dbReference type="OrthoDB" id="7349818at2"/>
<dbReference type="Proteomes" id="UP000248395">
    <property type="component" value="Unassembled WGS sequence"/>
</dbReference>
<dbReference type="AlphaFoldDB" id="A0A318JJJ0"/>
<name>A0A318JJJ0_9NEIS</name>
<sequence length="200" mass="21684">MEQSTISIPVGSATLLVQAEDAARIIIDSIMKPQAPAIFTSKTVPDIGQHWDEQGGIYAGKARGISIPDYHLVIASGDGGFVEDIQWGGYEEDEPEAKCQWDGLANTHSLVKSKHSHPAAEWAAGLVICGFADWYLPSRRESALCYAMAPEAFPQAGWHWTSTQYSPGVAWVQGFNGGTQGGYHKGVELRARAVRRISSI</sequence>
<evidence type="ECO:0000313" key="1">
    <source>
        <dbReference type="EMBL" id="PXX49408.1"/>
    </source>
</evidence>
<reference evidence="1 2" key="1">
    <citation type="submission" date="2018-05" db="EMBL/GenBank/DDBJ databases">
        <title>Genomic Encyclopedia of Type Strains, Phase IV (KMG-IV): sequencing the most valuable type-strain genomes for metagenomic binning, comparative biology and taxonomic classification.</title>
        <authorList>
            <person name="Goeker M."/>
        </authorList>
    </citation>
    <scope>NUCLEOTIDE SEQUENCE [LARGE SCALE GENOMIC DNA]</scope>
    <source>
        <strain evidence="1 2">DSM 25134</strain>
    </source>
</reference>
<accession>A0A318JJJ0</accession>
<keyword evidence="2" id="KW-1185">Reference proteome</keyword>